<gene>
    <name evidence="4" type="ORF">MGAL_10B005468</name>
</gene>
<evidence type="ECO:0000313" key="4">
    <source>
        <dbReference type="EMBL" id="VDI19096.1"/>
    </source>
</evidence>
<keyword evidence="2" id="KW-1133">Transmembrane helix</keyword>
<keyword evidence="2" id="KW-0472">Membrane</keyword>
<comment type="subcellular location">
    <subcellularLocation>
        <location evidence="1">Membrane</location>
        <topology evidence="1">Multi-pass membrane protein</topology>
    </subcellularLocation>
</comment>
<dbReference type="EMBL" id="UYJE01003415">
    <property type="protein sequence ID" value="VDI19096.1"/>
    <property type="molecule type" value="Genomic_DNA"/>
</dbReference>
<evidence type="ECO:0000256" key="2">
    <source>
        <dbReference type="SAM" id="Phobius"/>
    </source>
</evidence>
<dbReference type="GO" id="GO:0016020">
    <property type="term" value="C:membrane"/>
    <property type="evidence" value="ECO:0007669"/>
    <property type="project" value="UniProtKB-SubCell"/>
</dbReference>
<protein>
    <recommendedName>
        <fullName evidence="3">Major facilitator superfamily (MFS) profile domain-containing protein</fullName>
    </recommendedName>
</protein>
<proteinExistence type="predicted"/>
<accession>A0A8B6DIG4</accession>
<organism evidence="4 5">
    <name type="scientific">Mytilus galloprovincialis</name>
    <name type="common">Mediterranean mussel</name>
    <dbReference type="NCBI Taxonomy" id="29158"/>
    <lineage>
        <taxon>Eukaryota</taxon>
        <taxon>Metazoa</taxon>
        <taxon>Spiralia</taxon>
        <taxon>Lophotrochozoa</taxon>
        <taxon>Mollusca</taxon>
        <taxon>Bivalvia</taxon>
        <taxon>Autobranchia</taxon>
        <taxon>Pteriomorphia</taxon>
        <taxon>Mytilida</taxon>
        <taxon>Mytiloidea</taxon>
        <taxon>Mytilidae</taxon>
        <taxon>Mytilinae</taxon>
        <taxon>Mytilus</taxon>
    </lineage>
</organism>
<feature type="transmembrane region" description="Helical" evidence="2">
    <location>
        <begin position="123"/>
        <end position="153"/>
    </location>
</feature>
<dbReference type="InterPro" id="IPR036259">
    <property type="entry name" value="MFS_trans_sf"/>
</dbReference>
<evidence type="ECO:0000313" key="5">
    <source>
        <dbReference type="Proteomes" id="UP000596742"/>
    </source>
</evidence>
<reference evidence="4" key="1">
    <citation type="submission" date="2018-11" db="EMBL/GenBank/DDBJ databases">
        <authorList>
            <person name="Alioto T."/>
            <person name="Alioto T."/>
        </authorList>
    </citation>
    <scope>NUCLEOTIDE SEQUENCE</scope>
</reference>
<feature type="transmembrane region" description="Helical" evidence="2">
    <location>
        <begin position="54"/>
        <end position="80"/>
    </location>
</feature>
<feature type="domain" description="Major facilitator superfamily (MFS) profile" evidence="3">
    <location>
        <begin position="52"/>
        <end position="157"/>
    </location>
</feature>
<keyword evidence="2" id="KW-0812">Transmembrane</keyword>
<dbReference type="Gene3D" id="1.20.1250.20">
    <property type="entry name" value="MFS general substrate transporter like domains"/>
    <property type="match status" value="1"/>
</dbReference>
<dbReference type="GO" id="GO:0008028">
    <property type="term" value="F:monocarboxylic acid transmembrane transporter activity"/>
    <property type="evidence" value="ECO:0007669"/>
    <property type="project" value="TreeGrafter"/>
</dbReference>
<dbReference type="PANTHER" id="PTHR11360">
    <property type="entry name" value="MONOCARBOXYLATE TRANSPORTER"/>
    <property type="match status" value="1"/>
</dbReference>
<evidence type="ECO:0000259" key="3">
    <source>
        <dbReference type="PROSITE" id="PS50850"/>
    </source>
</evidence>
<dbReference type="InterPro" id="IPR050327">
    <property type="entry name" value="Proton-linked_MCT"/>
</dbReference>
<sequence length="157" mass="17382">MFQQNDGEMKSLQDVDYFGREKDLKVMKCQQQKDIPKHNSDEDNTSNIDSSFEYLITFAGFINTLLSMSIQNSIGIYYTYIIGEFDIGLTTAAVIGSTNTAIYLGGGVFAVRIVECFGERPALIFGGFLQFIGCISSSFAPSFSLLFAFLSIVNGKR</sequence>
<keyword evidence="5" id="KW-1185">Reference proteome</keyword>
<comment type="caution">
    <text evidence="4">The sequence shown here is derived from an EMBL/GenBank/DDBJ whole genome shotgun (WGS) entry which is preliminary data.</text>
</comment>
<name>A0A8B6DIG4_MYTGA</name>
<dbReference type="InterPro" id="IPR020846">
    <property type="entry name" value="MFS_dom"/>
</dbReference>
<dbReference type="PANTHER" id="PTHR11360:SF284">
    <property type="entry name" value="EG:103B4.3 PROTEIN-RELATED"/>
    <property type="match status" value="1"/>
</dbReference>
<feature type="transmembrane region" description="Helical" evidence="2">
    <location>
        <begin position="87"/>
        <end position="111"/>
    </location>
</feature>
<dbReference type="SUPFAM" id="SSF103473">
    <property type="entry name" value="MFS general substrate transporter"/>
    <property type="match status" value="1"/>
</dbReference>
<dbReference type="AlphaFoldDB" id="A0A8B6DIG4"/>
<dbReference type="Proteomes" id="UP000596742">
    <property type="component" value="Unassembled WGS sequence"/>
</dbReference>
<evidence type="ECO:0000256" key="1">
    <source>
        <dbReference type="ARBA" id="ARBA00004141"/>
    </source>
</evidence>
<dbReference type="PROSITE" id="PS50850">
    <property type="entry name" value="MFS"/>
    <property type="match status" value="1"/>
</dbReference>